<dbReference type="InterPro" id="IPR021760">
    <property type="entry name" value="RepC_C"/>
</dbReference>
<accession>A0ABX2PJ87</accession>
<comment type="caution">
    <text evidence="2">The sequence shown here is derived from an EMBL/GenBank/DDBJ whole genome shotgun (WGS) entry which is preliminary data.</text>
</comment>
<protein>
    <recommendedName>
        <fullName evidence="1">Plasmid replication protein C C-terminal domain-containing protein</fullName>
    </recommendedName>
</protein>
<dbReference type="Pfam" id="PF11800">
    <property type="entry name" value="RP-C_C"/>
    <property type="match status" value="1"/>
</dbReference>
<gene>
    <name evidence="2" type="ORF">HW561_00040</name>
</gene>
<sequence length="142" mass="15376">MIGPHRVCNDCTRKAEAFWARQVRRLDHNGALQRRATATSWQCRLQPCRQHPRSRVSTKRNCAAAGYVRGMMGISFSAWDETQELMGAETAAVTVACILQRSGKIKSPDGYLAALAGKVALGEFSPGPMVMAVLNGSGRVAA</sequence>
<dbReference type="EMBL" id="JABXWT010000001">
    <property type="protein sequence ID" value="NVO54180.1"/>
    <property type="molecule type" value="Genomic_DNA"/>
</dbReference>
<feature type="domain" description="Plasmid replication protein C C-terminal" evidence="1">
    <location>
        <begin position="62"/>
        <end position="135"/>
    </location>
</feature>
<organism evidence="2 3">
    <name type="scientific">Ruegeria haliotis</name>
    <dbReference type="NCBI Taxonomy" id="2747601"/>
    <lineage>
        <taxon>Bacteria</taxon>
        <taxon>Pseudomonadati</taxon>
        <taxon>Pseudomonadota</taxon>
        <taxon>Alphaproteobacteria</taxon>
        <taxon>Rhodobacterales</taxon>
        <taxon>Roseobacteraceae</taxon>
        <taxon>Ruegeria</taxon>
    </lineage>
</organism>
<dbReference type="RefSeq" id="WP_176861138.1">
    <property type="nucleotide sequence ID" value="NZ_JABXWT010000001.1"/>
</dbReference>
<proteinExistence type="predicted"/>
<evidence type="ECO:0000259" key="1">
    <source>
        <dbReference type="Pfam" id="PF11800"/>
    </source>
</evidence>
<evidence type="ECO:0000313" key="2">
    <source>
        <dbReference type="EMBL" id="NVO54180.1"/>
    </source>
</evidence>
<dbReference type="Proteomes" id="UP000630805">
    <property type="component" value="Unassembled WGS sequence"/>
</dbReference>
<name>A0ABX2PJ87_9RHOB</name>
<reference evidence="2 3" key="1">
    <citation type="submission" date="2020-06" db="EMBL/GenBank/DDBJ databases">
        <authorList>
            <person name="Cao W.R."/>
        </authorList>
    </citation>
    <scope>NUCLEOTIDE SEQUENCE [LARGE SCALE GENOMIC DNA]</scope>
    <source>
        <strain evidence="2 3">B1Z28</strain>
    </source>
</reference>
<evidence type="ECO:0000313" key="3">
    <source>
        <dbReference type="Proteomes" id="UP000630805"/>
    </source>
</evidence>
<keyword evidence="3" id="KW-1185">Reference proteome</keyword>